<evidence type="ECO:0000256" key="2">
    <source>
        <dbReference type="ARBA" id="ARBA00007441"/>
    </source>
</evidence>
<dbReference type="InterPro" id="IPR015422">
    <property type="entry name" value="PyrdxlP-dep_Trfase_small"/>
</dbReference>
<proteinExistence type="inferred from homology"/>
<keyword evidence="4 8" id="KW-0032">Aminotransferase</keyword>
<dbReference type="Pfam" id="PF00155">
    <property type="entry name" value="Aminotran_1_2"/>
    <property type="match status" value="1"/>
</dbReference>
<dbReference type="AlphaFoldDB" id="A0A7J3XXM3"/>
<dbReference type="FunFam" id="3.40.640.10:FF:000053">
    <property type="entry name" value="Aminotransferase, class I"/>
    <property type="match status" value="1"/>
</dbReference>
<dbReference type="InterPro" id="IPR050859">
    <property type="entry name" value="Class-I_PLP-dep_aminotransf"/>
</dbReference>
<evidence type="ECO:0000256" key="4">
    <source>
        <dbReference type="ARBA" id="ARBA00022576"/>
    </source>
</evidence>
<accession>A0A7J3XXM3</accession>
<dbReference type="PANTHER" id="PTHR42790:SF19">
    <property type="entry name" value="KYNURENINE_ALPHA-AMINOADIPATE AMINOTRANSFERASE, MITOCHONDRIAL"/>
    <property type="match status" value="1"/>
</dbReference>
<dbReference type="InterPro" id="IPR015424">
    <property type="entry name" value="PyrdxlP-dep_Trfase"/>
</dbReference>
<name>A0A7J3XXM3_9CREN</name>
<gene>
    <name evidence="8" type="ORF">ENM60_00775</name>
</gene>
<evidence type="ECO:0000313" key="8">
    <source>
        <dbReference type="EMBL" id="HHP67323.1"/>
    </source>
</evidence>
<dbReference type="EMBL" id="DRYK01000015">
    <property type="protein sequence ID" value="HHP67323.1"/>
    <property type="molecule type" value="Genomic_DNA"/>
</dbReference>
<dbReference type="GO" id="GO:0008483">
    <property type="term" value="F:transaminase activity"/>
    <property type="evidence" value="ECO:0007669"/>
    <property type="project" value="UniProtKB-KW"/>
</dbReference>
<comment type="subunit">
    <text evidence="3">Homodimer.</text>
</comment>
<evidence type="ECO:0000256" key="5">
    <source>
        <dbReference type="ARBA" id="ARBA00022679"/>
    </source>
</evidence>
<dbReference type="InterPro" id="IPR015421">
    <property type="entry name" value="PyrdxlP-dep_Trfase_major"/>
</dbReference>
<comment type="similarity">
    <text evidence="2">Belongs to the class-I pyridoxal-phosphate-dependent aminotransferase family.</text>
</comment>
<keyword evidence="6" id="KW-0663">Pyridoxal phosphate</keyword>
<reference evidence="8" key="1">
    <citation type="journal article" date="2020" name="mSystems">
        <title>Genome- and Community-Level Interaction Insights into Carbon Utilization and Element Cycling Functions of Hydrothermarchaeota in Hydrothermal Sediment.</title>
        <authorList>
            <person name="Zhou Z."/>
            <person name="Liu Y."/>
            <person name="Xu W."/>
            <person name="Pan J."/>
            <person name="Luo Z.H."/>
            <person name="Li M."/>
        </authorList>
    </citation>
    <scope>NUCLEOTIDE SEQUENCE [LARGE SCALE GENOMIC DNA]</scope>
    <source>
        <strain evidence="8">SpSt-110</strain>
    </source>
</reference>
<comment type="caution">
    <text evidence="8">The sequence shown here is derived from an EMBL/GenBank/DDBJ whole genome shotgun (WGS) entry which is preliminary data.</text>
</comment>
<protein>
    <submittedName>
        <fullName evidence="8">PLP-dependent aminotransferase family protein</fullName>
    </submittedName>
</protein>
<evidence type="ECO:0000256" key="1">
    <source>
        <dbReference type="ARBA" id="ARBA00001933"/>
    </source>
</evidence>
<dbReference type="GO" id="GO:1901605">
    <property type="term" value="P:alpha-amino acid metabolic process"/>
    <property type="evidence" value="ECO:0007669"/>
    <property type="project" value="TreeGrafter"/>
</dbReference>
<keyword evidence="5 8" id="KW-0808">Transferase</keyword>
<dbReference type="InterPro" id="IPR004839">
    <property type="entry name" value="Aminotransferase_I/II_large"/>
</dbReference>
<dbReference type="Gene3D" id="3.90.1150.10">
    <property type="entry name" value="Aspartate Aminotransferase, domain 1"/>
    <property type="match status" value="1"/>
</dbReference>
<feature type="domain" description="Aminotransferase class I/classII large" evidence="7">
    <location>
        <begin position="38"/>
        <end position="397"/>
    </location>
</feature>
<dbReference type="PANTHER" id="PTHR42790">
    <property type="entry name" value="AMINOTRANSFERASE"/>
    <property type="match status" value="1"/>
</dbReference>
<evidence type="ECO:0000256" key="3">
    <source>
        <dbReference type="ARBA" id="ARBA00011738"/>
    </source>
</evidence>
<dbReference type="Gene3D" id="3.40.640.10">
    <property type="entry name" value="Type I PLP-dependent aspartate aminotransferase-like (Major domain)"/>
    <property type="match status" value="1"/>
</dbReference>
<dbReference type="GO" id="GO:0030170">
    <property type="term" value="F:pyridoxal phosphate binding"/>
    <property type="evidence" value="ECO:0007669"/>
    <property type="project" value="InterPro"/>
</dbReference>
<dbReference type="SUPFAM" id="SSF53383">
    <property type="entry name" value="PLP-dependent transferases"/>
    <property type="match status" value="1"/>
</dbReference>
<dbReference type="CDD" id="cd00609">
    <property type="entry name" value="AAT_like"/>
    <property type="match status" value="1"/>
</dbReference>
<evidence type="ECO:0000259" key="7">
    <source>
        <dbReference type="Pfam" id="PF00155"/>
    </source>
</evidence>
<sequence length="405" mass="45540">MFRVDYASKYSYRVNYVRPSPIRTLVSKISEISAARRVISFAAGEPDPSVIPRGLYARILAEVLEEEEKSCNYSPTEGIPSLRRAIASFMEDYEGVKSVEDDIIVTVGGSQAIDLLGKIFIDPGDHVIVENPSYVNTIVNWEFYGARLVGVSVESDGLNVDRLELVVKSLLSEGRRVKLVYTIPTGHNPAGVVMSDEKRRHLIEVASRYDLIVVEDGAYNHLVYEGSFKPLSYYDKEGRVVYVGSFSKVLGTGLRIGWIRARRELLEVLKTIKGPSDMCAPVPIQHLVERILRKRLFDEIKRKAVEEYRRKRDAMIEALDEYVQGIAYNKPFGGMFVLVRLPPSLDSEEFANMLLEKYSVAVIPGKPFYLDDSGKNTIRLNFTMVSLGEITEGVKKIGLAVRMLS</sequence>
<comment type="cofactor">
    <cofactor evidence="1">
        <name>pyridoxal 5'-phosphate</name>
        <dbReference type="ChEBI" id="CHEBI:597326"/>
    </cofactor>
</comment>
<organism evidence="8">
    <name type="scientific">Thermogladius calderae</name>
    <dbReference type="NCBI Taxonomy" id="1200300"/>
    <lineage>
        <taxon>Archaea</taxon>
        <taxon>Thermoproteota</taxon>
        <taxon>Thermoprotei</taxon>
        <taxon>Desulfurococcales</taxon>
        <taxon>Desulfurococcaceae</taxon>
        <taxon>Thermogladius</taxon>
    </lineage>
</organism>
<evidence type="ECO:0000256" key="6">
    <source>
        <dbReference type="ARBA" id="ARBA00022898"/>
    </source>
</evidence>